<evidence type="ECO:0000256" key="1">
    <source>
        <dbReference type="SAM" id="MobiDB-lite"/>
    </source>
</evidence>
<protein>
    <recommendedName>
        <fullName evidence="4">DUF2946 domain-containing protein</fullName>
    </recommendedName>
</protein>
<name>A0A1E5BW72_9GAMM</name>
<dbReference type="AlphaFoldDB" id="A0A1E5BW72"/>
<dbReference type="Proteomes" id="UP000095039">
    <property type="component" value="Unassembled WGS sequence"/>
</dbReference>
<evidence type="ECO:0008006" key="4">
    <source>
        <dbReference type="Google" id="ProtNLM"/>
    </source>
</evidence>
<keyword evidence="3" id="KW-1185">Reference proteome</keyword>
<sequence length="95" mass="9987">MTLAFRQLLLPLLLAVLMGWQGLAVAEHKASHQHSLNTDHHCALCAMGAPAIASNDAIPSAPLVSGYMPSGYASQSPQTSLLEPKARAPPLFSPT</sequence>
<accession>A0A1E5BW72</accession>
<feature type="region of interest" description="Disordered" evidence="1">
    <location>
        <begin position="71"/>
        <end position="95"/>
    </location>
</feature>
<comment type="caution">
    <text evidence="2">The sequence shown here is derived from an EMBL/GenBank/DDBJ whole genome shotgun (WGS) entry which is preliminary data.</text>
</comment>
<gene>
    <name evidence="2" type="ORF">A1OK_17800</name>
</gene>
<evidence type="ECO:0000313" key="3">
    <source>
        <dbReference type="Proteomes" id="UP000095039"/>
    </source>
</evidence>
<feature type="compositionally biased region" description="Polar residues" evidence="1">
    <location>
        <begin position="72"/>
        <end position="81"/>
    </location>
</feature>
<dbReference type="RefSeq" id="WP_016958366.1">
    <property type="nucleotide sequence ID" value="NZ_AJWN02000109.1"/>
</dbReference>
<reference evidence="2 3" key="1">
    <citation type="journal article" date="2012" name="Science">
        <title>Ecological populations of bacteria act as socially cohesive units of antibiotic production and resistance.</title>
        <authorList>
            <person name="Cordero O.X."/>
            <person name="Wildschutte H."/>
            <person name="Kirkup B."/>
            <person name="Proehl S."/>
            <person name="Ngo L."/>
            <person name="Hussain F."/>
            <person name="Le Roux F."/>
            <person name="Mincer T."/>
            <person name="Polz M.F."/>
        </authorList>
    </citation>
    <scope>NUCLEOTIDE SEQUENCE [LARGE SCALE GENOMIC DNA]</scope>
    <source>
        <strain evidence="2 3">FF-454</strain>
    </source>
</reference>
<evidence type="ECO:0000313" key="2">
    <source>
        <dbReference type="EMBL" id="OEE57477.1"/>
    </source>
</evidence>
<dbReference type="EMBL" id="AJWN02000109">
    <property type="protein sequence ID" value="OEE57477.1"/>
    <property type="molecule type" value="Genomic_DNA"/>
</dbReference>
<organism evidence="2 3">
    <name type="scientific">Enterovibrio norvegicus FF-454</name>
    <dbReference type="NCBI Taxonomy" id="1185651"/>
    <lineage>
        <taxon>Bacteria</taxon>
        <taxon>Pseudomonadati</taxon>
        <taxon>Pseudomonadota</taxon>
        <taxon>Gammaproteobacteria</taxon>
        <taxon>Vibrionales</taxon>
        <taxon>Vibrionaceae</taxon>
        <taxon>Enterovibrio</taxon>
    </lineage>
</organism>
<proteinExistence type="predicted"/>